<feature type="compositionally biased region" description="Polar residues" evidence="1">
    <location>
        <begin position="704"/>
        <end position="715"/>
    </location>
</feature>
<feature type="compositionally biased region" description="Polar residues" evidence="1">
    <location>
        <begin position="734"/>
        <end position="755"/>
    </location>
</feature>
<dbReference type="InterPro" id="IPR036867">
    <property type="entry name" value="R3H_dom_sf"/>
</dbReference>
<dbReference type="Gene3D" id="3.30.1370.50">
    <property type="entry name" value="R3H-like domain"/>
    <property type="match status" value="1"/>
</dbReference>
<gene>
    <name evidence="3" type="ORF">FIBRA_00602</name>
</gene>
<proteinExistence type="predicted"/>
<dbReference type="RefSeq" id="XP_012177883.1">
    <property type="nucleotide sequence ID" value="XM_012322493.1"/>
</dbReference>
<evidence type="ECO:0000259" key="2">
    <source>
        <dbReference type="PROSITE" id="PS51673"/>
    </source>
</evidence>
<feature type="domain" description="SUZ" evidence="2">
    <location>
        <begin position="152"/>
        <end position="248"/>
    </location>
</feature>
<keyword evidence="4" id="KW-1185">Reference proteome</keyword>
<feature type="compositionally biased region" description="Polar residues" evidence="1">
    <location>
        <begin position="177"/>
        <end position="192"/>
    </location>
</feature>
<organism evidence="3 4">
    <name type="scientific">Fibroporia radiculosa</name>
    <dbReference type="NCBI Taxonomy" id="599839"/>
    <lineage>
        <taxon>Eukaryota</taxon>
        <taxon>Fungi</taxon>
        <taxon>Dikarya</taxon>
        <taxon>Basidiomycota</taxon>
        <taxon>Agaricomycotina</taxon>
        <taxon>Agaricomycetes</taxon>
        <taxon>Polyporales</taxon>
        <taxon>Fibroporiaceae</taxon>
        <taxon>Fibroporia</taxon>
    </lineage>
</organism>
<feature type="compositionally biased region" description="Acidic residues" evidence="1">
    <location>
        <begin position="197"/>
        <end position="206"/>
    </location>
</feature>
<dbReference type="HOGENOM" id="CLU_015422_0_0_1"/>
<feature type="compositionally biased region" description="Low complexity" evidence="1">
    <location>
        <begin position="545"/>
        <end position="561"/>
    </location>
</feature>
<dbReference type="Proteomes" id="UP000006352">
    <property type="component" value="Unassembled WGS sequence"/>
</dbReference>
<dbReference type="InParanoid" id="J4GI55"/>
<feature type="compositionally biased region" description="Pro residues" evidence="1">
    <location>
        <begin position="496"/>
        <end position="509"/>
    </location>
</feature>
<feature type="region of interest" description="Disordered" evidence="1">
    <location>
        <begin position="596"/>
        <end position="879"/>
    </location>
</feature>
<dbReference type="GeneID" id="24093511"/>
<feature type="compositionally biased region" description="Polar residues" evidence="1">
    <location>
        <begin position="286"/>
        <end position="295"/>
    </location>
</feature>
<feature type="compositionally biased region" description="Low complexity" evidence="1">
    <location>
        <begin position="633"/>
        <end position="654"/>
    </location>
</feature>
<dbReference type="GO" id="GO:0003676">
    <property type="term" value="F:nucleic acid binding"/>
    <property type="evidence" value="ECO:0007669"/>
    <property type="project" value="InterPro"/>
</dbReference>
<feature type="compositionally biased region" description="Polar residues" evidence="1">
    <location>
        <begin position="510"/>
        <end position="524"/>
    </location>
</feature>
<evidence type="ECO:0000313" key="4">
    <source>
        <dbReference type="Proteomes" id="UP000006352"/>
    </source>
</evidence>
<dbReference type="CDD" id="cd02642">
    <property type="entry name" value="R3H_encore_like"/>
    <property type="match status" value="1"/>
</dbReference>
<feature type="region of interest" description="Disordered" evidence="1">
    <location>
        <begin position="50"/>
        <end position="78"/>
    </location>
</feature>
<feature type="compositionally biased region" description="Polar residues" evidence="1">
    <location>
        <begin position="762"/>
        <end position="773"/>
    </location>
</feature>
<dbReference type="PANTHER" id="PTHR15672">
    <property type="entry name" value="CAMP-REGULATED PHOSPHOPROTEIN 21 RELATED R3H DOMAIN CONTAINING PROTEIN"/>
    <property type="match status" value="1"/>
</dbReference>
<dbReference type="STRING" id="599839.J4GI55"/>
<protein>
    <recommendedName>
        <fullName evidence="2">SUZ domain-containing protein</fullName>
    </recommendedName>
</protein>
<dbReference type="Pfam" id="PF12752">
    <property type="entry name" value="SUZ"/>
    <property type="match status" value="1"/>
</dbReference>
<evidence type="ECO:0000313" key="3">
    <source>
        <dbReference type="EMBL" id="CCL98600.1"/>
    </source>
</evidence>
<dbReference type="SUPFAM" id="SSF82708">
    <property type="entry name" value="R3H domain"/>
    <property type="match status" value="1"/>
</dbReference>
<feature type="region of interest" description="Disordered" evidence="1">
    <location>
        <begin position="176"/>
        <end position="233"/>
    </location>
</feature>
<dbReference type="OrthoDB" id="278430at2759"/>
<dbReference type="InterPro" id="IPR051937">
    <property type="entry name" value="R3H_domain_containing"/>
</dbReference>
<name>J4GI55_9APHY</name>
<dbReference type="PROSITE" id="PS51673">
    <property type="entry name" value="SUZ"/>
    <property type="match status" value="1"/>
</dbReference>
<accession>J4GI55</accession>
<feature type="compositionally biased region" description="Low complexity" evidence="1">
    <location>
        <begin position="315"/>
        <end position="343"/>
    </location>
</feature>
<evidence type="ECO:0000256" key="1">
    <source>
        <dbReference type="SAM" id="MobiDB-lite"/>
    </source>
</evidence>
<dbReference type="AlphaFoldDB" id="J4GI55"/>
<dbReference type="PANTHER" id="PTHR15672:SF8">
    <property type="entry name" value="PROTEIN ENCORE"/>
    <property type="match status" value="1"/>
</dbReference>
<feature type="region of interest" description="Disordered" evidence="1">
    <location>
        <begin position="252"/>
        <end position="345"/>
    </location>
</feature>
<feature type="region of interest" description="Disordered" evidence="1">
    <location>
        <begin position="1"/>
        <end position="34"/>
    </location>
</feature>
<sequence>MATATITSAAPTSTSTSAPDIPSKHPLSSSSILPSPSLDAFIMSSPRNISSNTSALTRSPSASELSSGSPDSPGELDPRILEALRGKDRLFVLKLGEQMESLIQDRRARMDLTPATSYQRLLVHRCSAYYNLFPEPDNATKSIAVHWRPESKIPAQRMIELVPVEHPTQPAFRIMQRGTQDGTKSRQNSQAGSIAGEEADLSDVEPSEAGSIGGRSNITGGSTKKHRTLEEREAAYNEARNRIFMKFEEKEKEKDASANSSTLSLFSGTGSTGGGRSNSIGDLDDSASSLATESEWSGPATRDKRDSRIGGSGGSSTQSLRSSNTSYNNGSGSSRDSRTTSPSFTYASLYEPPAVGEYGNHPPPAGYFTPYYYPPYAGQPSGSSYGYPYYLPYGGYSGPHMPDASSHMPTESMYSLPQQTTPPQLPYMSYMWPHPPANQSVPQPPVQPQSPLNTGLNLPHTSHPSSPPPPQNVIQPAYPPYMPHPQYNPYTMQGYPPHPHPPPPPPFPPNNQYGLPSGPPSDQSLYMPDTITNNGFIHGGGSGTGSNNHSRASSRSSNSHHGGNKRGAPRARGSWSYGPGTANNGFTFNTSGIGGSIGPGDTVGPRLSSNFRRISGASSTSGSAGTRTPGDEASSTASSSTSSSSRQTYTSASSKHPLPPRPDWAVGLKAQPGLHPPRNHDHNNAHSRNMSPARIGGQLHLAQAYQSQPELQSNDFPPLSSGPERRPPVGGAWTNASSMRSIMTPGSQSSSTQHGSALVHYPNSNQTSQNSIPRTDDQESGFERPPPKSNAELFNPKASSRTGVSNGAGDRGVKTGSVETQDEHGQDGADASLVKLVGSMTLDSPMDFDRSTLCMRRPPSAVPSPPDDLNGEANGTSNH</sequence>
<feature type="compositionally biased region" description="Low complexity" evidence="1">
    <location>
        <begin position="59"/>
        <end position="75"/>
    </location>
</feature>
<feature type="compositionally biased region" description="Low complexity" evidence="1">
    <location>
        <begin position="260"/>
        <end position="269"/>
    </location>
</feature>
<feature type="region of interest" description="Disordered" evidence="1">
    <location>
        <begin position="425"/>
        <end position="578"/>
    </location>
</feature>
<feature type="compositionally biased region" description="Low complexity" evidence="1">
    <location>
        <begin position="615"/>
        <end position="626"/>
    </location>
</feature>
<reference evidence="3 4" key="1">
    <citation type="journal article" date="2012" name="Appl. Environ. Microbiol.">
        <title>Short-read sequencing for genomic analysis of the brown rot fungus Fibroporia radiculosa.</title>
        <authorList>
            <person name="Tang J.D."/>
            <person name="Perkins A.D."/>
            <person name="Sonstegard T.S."/>
            <person name="Schroeder S.G."/>
            <person name="Burgess S.C."/>
            <person name="Diehl S.V."/>
        </authorList>
    </citation>
    <scope>NUCLEOTIDE SEQUENCE [LARGE SCALE GENOMIC DNA]</scope>
    <source>
        <strain evidence="3 4">TFFH 294</strain>
    </source>
</reference>
<feature type="compositionally biased region" description="Basic and acidic residues" evidence="1">
    <location>
        <begin position="774"/>
        <end position="786"/>
    </location>
</feature>
<dbReference type="InterPro" id="IPR024771">
    <property type="entry name" value="SUZ"/>
</dbReference>
<feature type="compositionally biased region" description="Pro residues" evidence="1">
    <location>
        <begin position="465"/>
        <end position="483"/>
    </location>
</feature>
<dbReference type="EMBL" id="HE796892">
    <property type="protein sequence ID" value="CCL98600.1"/>
    <property type="molecule type" value="Genomic_DNA"/>
</dbReference>